<comment type="subcellular location">
    <subcellularLocation>
        <location evidence="1">Secreted</location>
    </subcellularLocation>
</comment>
<evidence type="ECO:0000256" key="4">
    <source>
        <dbReference type="ARBA" id="ARBA00022737"/>
    </source>
</evidence>
<evidence type="ECO:0000313" key="8">
    <source>
        <dbReference type="Proteomes" id="UP000274756"/>
    </source>
</evidence>
<dbReference type="PANTHER" id="PTHR22906">
    <property type="entry name" value="PROPERDIN"/>
    <property type="match status" value="1"/>
</dbReference>
<dbReference type="Proteomes" id="UP000274756">
    <property type="component" value="Unassembled WGS sequence"/>
</dbReference>
<sequence>MNYYTRIQELVLCVRMHNNTAFIGVEPFEKIELFSASECRQRCIEMKNIFYRRYRMNEWFDVALITEKPMKPFDKIRALEMVIDCHEFDPFPPISDDFATSTDQVSKKKRVYRIRSQPCEYGRYVERRLCNQASKHLLLTPCIVLLVPYPPFPYENFTVWSIWSEWSVCSSSCGSGTERRYRKCETHFCDGEFTETRPCFGELPCNTWSLWNEWSNFFLFNFSCHHISCDISATCGIADRVRSRFCHLGRGRCDGPDYELGICNAGLCPEWSTWEGWSQCSVTCGVGVQRRERICQGNHCQGDQFEEENCYGDADECLSTWAEWQEWSHCSVSCGRGTITRTRVCLGFHCIGETIEEETCEQEYCPQWSHWGSWSVCSATCGYGTQLRSRVCSGSFCPGFYFRLFLHLFFFL</sequence>
<accession>A0A0N4UBE4</accession>
<reference evidence="6 8" key="2">
    <citation type="submission" date="2018-11" db="EMBL/GenBank/DDBJ databases">
        <authorList>
            <consortium name="Pathogen Informatics"/>
        </authorList>
    </citation>
    <scope>NUCLEOTIDE SEQUENCE [LARGE SCALE GENOMIC DNA]</scope>
</reference>
<gene>
    <name evidence="6" type="ORF">DME_LOCUS8403</name>
</gene>
<name>A0A0N4UBE4_DRAME</name>
<proteinExistence type="predicted"/>
<keyword evidence="2" id="KW-0964">Secreted</keyword>
<dbReference type="OrthoDB" id="446173at2759"/>
<evidence type="ECO:0000313" key="6">
    <source>
        <dbReference type="EMBL" id="VDN58430.1"/>
    </source>
</evidence>
<evidence type="ECO:0000256" key="2">
    <source>
        <dbReference type="ARBA" id="ARBA00022525"/>
    </source>
</evidence>
<organism evidence="7 9">
    <name type="scientific">Dracunculus medinensis</name>
    <name type="common">Guinea worm</name>
    <dbReference type="NCBI Taxonomy" id="318479"/>
    <lineage>
        <taxon>Eukaryota</taxon>
        <taxon>Metazoa</taxon>
        <taxon>Ecdysozoa</taxon>
        <taxon>Nematoda</taxon>
        <taxon>Chromadorea</taxon>
        <taxon>Rhabditida</taxon>
        <taxon>Spirurina</taxon>
        <taxon>Dracunculoidea</taxon>
        <taxon>Dracunculidae</taxon>
        <taxon>Dracunculus</taxon>
    </lineage>
</organism>
<dbReference type="PANTHER" id="PTHR22906:SF43">
    <property type="entry name" value="PROPERDIN"/>
    <property type="match status" value="1"/>
</dbReference>
<evidence type="ECO:0000313" key="9">
    <source>
        <dbReference type="WBParaSite" id="DME_0000452001-mRNA-1"/>
    </source>
</evidence>
<dbReference type="AlphaFoldDB" id="A0A0N4UBE4"/>
<reference evidence="9" key="1">
    <citation type="submission" date="2017-02" db="UniProtKB">
        <authorList>
            <consortium name="WormBaseParasite"/>
        </authorList>
    </citation>
    <scope>IDENTIFICATION</scope>
</reference>
<dbReference type="EMBL" id="UYYG01001168">
    <property type="protein sequence ID" value="VDN58430.1"/>
    <property type="molecule type" value="Genomic_DNA"/>
</dbReference>
<evidence type="ECO:0000313" key="7">
    <source>
        <dbReference type="Proteomes" id="UP000038040"/>
    </source>
</evidence>
<evidence type="ECO:0000256" key="1">
    <source>
        <dbReference type="ARBA" id="ARBA00004613"/>
    </source>
</evidence>
<evidence type="ECO:0000256" key="5">
    <source>
        <dbReference type="ARBA" id="ARBA00023157"/>
    </source>
</evidence>
<dbReference type="Gene3D" id="2.20.100.10">
    <property type="entry name" value="Thrombospondin type-1 (TSP1) repeat"/>
    <property type="match status" value="5"/>
</dbReference>
<dbReference type="WBParaSite" id="DME_0000452001-mRNA-1">
    <property type="protein sequence ID" value="DME_0000452001-mRNA-1"/>
    <property type="gene ID" value="DME_0000452001"/>
</dbReference>
<dbReference type="Proteomes" id="UP000038040">
    <property type="component" value="Unplaced"/>
</dbReference>
<dbReference type="SMART" id="SM00209">
    <property type="entry name" value="TSP1"/>
    <property type="match status" value="5"/>
</dbReference>
<keyword evidence="3" id="KW-0732">Signal</keyword>
<evidence type="ECO:0000256" key="3">
    <source>
        <dbReference type="ARBA" id="ARBA00022729"/>
    </source>
</evidence>
<keyword evidence="5" id="KW-1015">Disulfide bond</keyword>
<dbReference type="STRING" id="318479.A0A0N4UBE4"/>
<dbReference type="InterPro" id="IPR036383">
    <property type="entry name" value="TSP1_rpt_sf"/>
</dbReference>
<protein>
    <submittedName>
        <fullName evidence="9">Apple domain-containing protein</fullName>
    </submittedName>
</protein>
<dbReference type="Pfam" id="PF00090">
    <property type="entry name" value="TSP_1"/>
    <property type="match status" value="5"/>
</dbReference>
<dbReference type="InterPro" id="IPR000884">
    <property type="entry name" value="TSP1_rpt"/>
</dbReference>
<dbReference type="SUPFAM" id="SSF82895">
    <property type="entry name" value="TSP-1 type 1 repeat"/>
    <property type="match status" value="4"/>
</dbReference>
<dbReference type="InterPro" id="IPR052065">
    <property type="entry name" value="Compl_asym_regulator"/>
</dbReference>
<dbReference type="PROSITE" id="PS50092">
    <property type="entry name" value="TSP1"/>
    <property type="match status" value="4"/>
</dbReference>
<keyword evidence="4" id="KW-0677">Repeat</keyword>
<keyword evidence="8" id="KW-1185">Reference proteome</keyword>